<evidence type="ECO:0000256" key="3">
    <source>
        <dbReference type="ARBA" id="ARBA00022692"/>
    </source>
</evidence>
<reference evidence="8" key="1">
    <citation type="submission" date="2019-08" db="EMBL/GenBank/DDBJ databases">
        <authorList>
            <person name="Kucharzyk K."/>
            <person name="Murdoch R.W."/>
            <person name="Higgins S."/>
            <person name="Loffler F."/>
        </authorList>
    </citation>
    <scope>NUCLEOTIDE SEQUENCE</scope>
</reference>
<keyword evidence="3 6" id="KW-0812">Transmembrane</keyword>
<evidence type="ECO:0000313" key="8">
    <source>
        <dbReference type="EMBL" id="MPM83053.1"/>
    </source>
</evidence>
<dbReference type="PANTHER" id="PTHR23513:SF6">
    <property type="entry name" value="MAJOR FACILITATOR SUPERFAMILY ASSOCIATED DOMAIN-CONTAINING PROTEIN"/>
    <property type="match status" value="1"/>
</dbReference>
<dbReference type="AlphaFoldDB" id="A0A645D1R7"/>
<organism evidence="8">
    <name type="scientific">bioreactor metagenome</name>
    <dbReference type="NCBI Taxonomy" id="1076179"/>
    <lineage>
        <taxon>unclassified sequences</taxon>
        <taxon>metagenomes</taxon>
        <taxon>ecological metagenomes</taxon>
    </lineage>
</organism>
<name>A0A645D1R7_9ZZZZ</name>
<feature type="transmembrane region" description="Helical" evidence="6">
    <location>
        <begin position="222"/>
        <end position="245"/>
    </location>
</feature>
<accession>A0A645D1R7</accession>
<dbReference type="InterPro" id="IPR020846">
    <property type="entry name" value="MFS_dom"/>
</dbReference>
<feature type="transmembrane region" description="Helical" evidence="6">
    <location>
        <begin position="20"/>
        <end position="38"/>
    </location>
</feature>
<dbReference type="PROSITE" id="PS50850">
    <property type="entry name" value="MFS"/>
    <property type="match status" value="1"/>
</dbReference>
<dbReference type="InterPro" id="IPR036259">
    <property type="entry name" value="MFS_trans_sf"/>
</dbReference>
<evidence type="ECO:0000256" key="4">
    <source>
        <dbReference type="ARBA" id="ARBA00022989"/>
    </source>
</evidence>
<dbReference type="Pfam" id="PF07690">
    <property type="entry name" value="MFS_1"/>
    <property type="match status" value="1"/>
</dbReference>
<comment type="subcellular location">
    <subcellularLocation>
        <location evidence="1">Cell membrane</location>
        <topology evidence="1">Multi-pass membrane protein</topology>
    </subcellularLocation>
</comment>
<evidence type="ECO:0000256" key="2">
    <source>
        <dbReference type="ARBA" id="ARBA00022475"/>
    </source>
</evidence>
<sequence length="283" mass="31424">MVAMQPDEESVTQGFTMSSAGTNAGMIVGVALGATVITSLGYRWVYVVSAFILLILLVTAILFYNKNNVPDAMNYVEANSDMSFFHFVRNKRVIGYIFFLTVPYFICIGFIDFFLPLEGKSQGLNEETISYIIIIFGLISIYLGPVLTKKLLSVLHSYIVLIISAVVMSTAIIYYGLIQSVFALVFACVAIAFADSFFQSVQNIYFTQLPESIKYGQSSTLALSNVVIGIAQMGQAYIFAFAMFFGIRKTFLIIGICFLVLTAIFLILNLENKDCNKIKNMNH</sequence>
<dbReference type="GO" id="GO:0005886">
    <property type="term" value="C:plasma membrane"/>
    <property type="evidence" value="ECO:0007669"/>
    <property type="project" value="UniProtKB-SubCell"/>
</dbReference>
<gene>
    <name evidence="8" type="ORF">SDC9_130116</name>
</gene>
<feature type="domain" description="Major facilitator superfamily (MFS) profile" evidence="7">
    <location>
        <begin position="1"/>
        <end position="273"/>
    </location>
</feature>
<dbReference type="InterPro" id="IPR011701">
    <property type="entry name" value="MFS"/>
</dbReference>
<proteinExistence type="predicted"/>
<keyword evidence="2" id="KW-1003">Cell membrane</keyword>
<protein>
    <recommendedName>
        <fullName evidence="7">Major facilitator superfamily (MFS) profile domain-containing protein</fullName>
    </recommendedName>
</protein>
<feature type="transmembrane region" description="Helical" evidence="6">
    <location>
        <begin position="181"/>
        <end position="201"/>
    </location>
</feature>
<comment type="caution">
    <text evidence="8">The sequence shown here is derived from an EMBL/GenBank/DDBJ whole genome shotgun (WGS) entry which is preliminary data.</text>
</comment>
<evidence type="ECO:0000256" key="1">
    <source>
        <dbReference type="ARBA" id="ARBA00004651"/>
    </source>
</evidence>
<feature type="transmembrane region" description="Helical" evidence="6">
    <location>
        <begin position="251"/>
        <end position="270"/>
    </location>
</feature>
<feature type="transmembrane region" description="Helical" evidence="6">
    <location>
        <begin position="155"/>
        <end position="175"/>
    </location>
</feature>
<dbReference type="Gene3D" id="1.20.1250.20">
    <property type="entry name" value="MFS general substrate transporter like domains"/>
    <property type="match status" value="1"/>
</dbReference>
<evidence type="ECO:0000259" key="7">
    <source>
        <dbReference type="PROSITE" id="PS50850"/>
    </source>
</evidence>
<dbReference type="GO" id="GO:0022857">
    <property type="term" value="F:transmembrane transporter activity"/>
    <property type="evidence" value="ECO:0007669"/>
    <property type="project" value="InterPro"/>
</dbReference>
<dbReference type="EMBL" id="VSSQ01031955">
    <property type="protein sequence ID" value="MPM83053.1"/>
    <property type="molecule type" value="Genomic_DNA"/>
</dbReference>
<keyword evidence="5 6" id="KW-0472">Membrane</keyword>
<dbReference type="SUPFAM" id="SSF103473">
    <property type="entry name" value="MFS general substrate transporter"/>
    <property type="match status" value="1"/>
</dbReference>
<feature type="transmembrane region" description="Helical" evidence="6">
    <location>
        <begin position="44"/>
        <end position="64"/>
    </location>
</feature>
<evidence type="ECO:0000256" key="6">
    <source>
        <dbReference type="SAM" id="Phobius"/>
    </source>
</evidence>
<evidence type="ECO:0000256" key="5">
    <source>
        <dbReference type="ARBA" id="ARBA00023136"/>
    </source>
</evidence>
<keyword evidence="4 6" id="KW-1133">Transmembrane helix</keyword>
<feature type="transmembrane region" description="Helical" evidence="6">
    <location>
        <begin position="129"/>
        <end position="148"/>
    </location>
</feature>
<feature type="transmembrane region" description="Helical" evidence="6">
    <location>
        <begin position="93"/>
        <end position="117"/>
    </location>
</feature>
<dbReference type="PANTHER" id="PTHR23513">
    <property type="entry name" value="INTEGRAL MEMBRANE EFFLUX PROTEIN-RELATED"/>
    <property type="match status" value="1"/>
</dbReference>